<comment type="caution">
    <text evidence="3">The sequence shown here is derived from an EMBL/GenBank/DDBJ whole genome shotgun (WGS) entry which is preliminary data.</text>
</comment>
<dbReference type="RefSeq" id="WP_161744116.1">
    <property type="nucleotide sequence ID" value="NZ_JAAAMV010000011.1"/>
</dbReference>
<proteinExistence type="predicted"/>
<evidence type="ECO:0000313" key="3">
    <source>
        <dbReference type="EMBL" id="NBD25312.1"/>
    </source>
</evidence>
<keyword evidence="4" id="KW-1185">Reference proteome</keyword>
<accession>A0ABW9XRM6</accession>
<protein>
    <recommendedName>
        <fullName evidence="2">Bacterial spore germination immunoglobulin-like domain-containing protein</fullName>
    </recommendedName>
</protein>
<feature type="domain" description="Bacterial spore germination immunoglobulin-like" evidence="2">
    <location>
        <begin position="174"/>
        <end position="256"/>
    </location>
</feature>
<dbReference type="EMBL" id="JAAAMV010000011">
    <property type="protein sequence ID" value="NBD25312.1"/>
    <property type="molecule type" value="Genomic_DNA"/>
</dbReference>
<dbReference type="InterPro" id="IPR018911">
    <property type="entry name" value="Gmad2_Ig-like_dom"/>
</dbReference>
<feature type="region of interest" description="Disordered" evidence="1">
    <location>
        <begin position="45"/>
        <end position="163"/>
    </location>
</feature>
<gene>
    <name evidence="3" type="ORF">GT019_15620</name>
</gene>
<dbReference type="PROSITE" id="PS51257">
    <property type="entry name" value="PROKAR_LIPOPROTEIN"/>
    <property type="match status" value="1"/>
</dbReference>
<name>A0ABW9XRM6_9BACL</name>
<evidence type="ECO:0000313" key="4">
    <source>
        <dbReference type="Proteomes" id="UP000665561"/>
    </source>
</evidence>
<feature type="compositionally biased region" description="Gly residues" evidence="1">
    <location>
        <begin position="99"/>
        <end position="113"/>
    </location>
</feature>
<feature type="compositionally biased region" description="Basic and acidic residues" evidence="1">
    <location>
        <begin position="154"/>
        <end position="163"/>
    </location>
</feature>
<reference evidence="3 4" key="1">
    <citation type="submission" date="2020-01" db="EMBL/GenBank/DDBJ databases">
        <title>Paenibacillus soybeanensis sp. nov. isolated from the nodules of soybean (Glycine max(L.) Merr).</title>
        <authorList>
            <person name="Wang H."/>
        </authorList>
    </citation>
    <scope>NUCLEOTIDE SEQUENCE [LARGE SCALE GENOMIC DNA]</scope>
    <source>
        <strain evidence="3 4">T1</strain>
    </source>
</reference>
<sequence>MTRKLAFPIGAIVLVLALTVLAGCSGKPRNVADTSGREPAVIQASGAEAATAAPDSSIAGNAGGSVDRTGPEIGGPIDKSDKGNGGPIASPPEQSDGSGATGVGSNAGAGTKAGTGDATNAEKKPDTKPVDGGAVGVGSNAGASTKAGTGDATNAEKKPDTKPKIAAANEAFRIYAPTEDSVVGKSFTVKGEARVFEAAFGYTFEDGHNVLAEGHAMADQGAPEWGNFELKIALNDLPTSPTGVLTIYESSAKDGAHVHELHIAYTFEKGILNLGAYDAA</sequence>
<dbReference type="Pfam" id="PF10648">
    <property type="entry name" value="Gmad2"/>
    <property type="match status" value="1"/>
</dbReference>
<organism evidence="3 4">
    <name type="scientific">Paenibacillus glycinis</name>
    <dbReference type="NCBI Taxonomy" id="2697035"/>
    <lineage>
        <taxon>Bacteria</taxon>
        <taxon>Bacillati</taxon>
        <taxon>Bacillota</taxon>
        <taxon>Bacilli</taxon>
        <taxon>Bacillales</taxon>
        <taxon>Paenibacillaceae</taxon>
        <taxon>Paenibacillus</taxon>
    </lineage>
</organism>
<evidence type="ECO:0000259" key="2">
    <source>
        <dbReference type="Pfam" id="PF10648"/>
    </source>
</evidence>
<feature type="compositionally biased region" description="Basic and acidic residues" evidence="1">
    <location>
        <begin position="120"/>
        <end position="129"/>
    </location>
</feature>
<dbReference type="Proteomes" id="UP000665561">
    <property type="component" value="Unassembled WGS sequence"/>
</dbReference>
<evidence type="ECO:0000256" key="1">
    <source>
        <dbReference type="SAM" id="MobiDB-lite"/>
    </source>
</evidence>